<feature type="region of interest" description="Disordered" evidence="1">
    <location>
        <begin position="107"/>
        <end position="149"/>
    </location>
</feature>
<evidence type="ECO:0000313" key="3">
    <source>
        <dbReference type="Proteomes" id="UP000198211"/>
    </source>
</evidence>
<protein>
    <submittedName>
        <fullName evidence="2">Uncharacterized protein</fullName>
    </submittedName>
</protein>
<dbReference type="Proteomes" id="UP000198211">
    <property type="component" value="Unassembled WGS sequence"/>
</dbReference>
<feature type="region of interest" description="Disordered" evidence="1">
    <location>
        <begin position="1"/>
        <end position="20"/>
    </location>
</feature>
<evidence type="ECO:0000313" key="2">
    <source>
        <dbReference type="EMBL" id="OWZ20926.1"/>
    </source>
</evidence>
<name>A0A225WTF2_9STRA</name>
<evidence type="ECO:0000256" key="1">
    <source>
        <dbReference type="SAM" id="MobiDB-lite"/>
    </source>
</evidence>
<comment type="caution">
    <text evidence="2">The sequence shown here is derived from an EMBL/GenBank/DDBJ whole genome shotgun (WGS) entry which is preliminary data.</text>
</comment>
<proteinExistence type="predicted"/>
<sequence length="149" mass="16039">MKQNEPHDENSEVEKKEDRDVDNVLSAVSALGMDTTLNEARSEYGCGGRSSTAGTPTMSELTAALMQMTVLMARLDDRMADIGTAVVTTASLQHHNWPIAAADAAAMTTTTTTARTERQSSSQGARQPPETVVRQESSVAERRVTLQAE</sequence>
<feature type="compositionally biased region" description="Basic and acidic residues" evidence="1">
    <location>
        <begin position="139"/>
        <end position="149"/>
    </location>
</feature>
<reference evidence="3" key="1">
    <citation type="submission" date="2017-03" db="EMBL/GenBank/DDBJ databases">
        <title>Phytopthora megakarya and P. palmivora, two closely related causual agents of cacao black pod achieved similar genome size and gene model numbers by different mechanisms.</title>
        <authorList>
            <person name="Ali S."/>
            <person name="Shao J."/>
            <person name="Larry D.J."/>
            <person name="Kronmiller B."/>
            <person name="Shen D."/>
            <person name="Strem M.D."/>
            <person name="Melnick R.L."/>
            <person name="Guiltinan M.J."/>
            <person name="Tyler B.M."/>
            <person name="Meinhardt L.W."/>
            <person name="Bailey B.A."/>
        </authorList>
    </citation>
    <scope>NUCLEOTIDE SEQUENCE [LARGE SCALE GENOMIC DNA]</scope>
    <source>
        <strain evidence="3">zdho120</strain>
    </source>
</reference>
<dbReference type="AlphaFoldDB" id="A0A225WTF2"/>
<organism evidence="2 3">
    <name type="scientific">Phytophthora megakarya</name>
    <dbReference type="NCBI Taxonomy" id="4795"/>
    <lineage>
        <taxon>Eukaryota</taxon>
        <taxon>Sar</taxon>
        <taxon>Stramenopiles</taxon>
        <taxon>Oomycota</taxon>
        <taxon>Peronosporomycetes</taxon>
        <taxon>Peronosporales</taxon>
        <taxon>Peronosporaceae</taxon>
        <taxon>Phytophthora</taxon>
    </lineage>
</organism>
<accession>A0A225WTF2</accession>
<gene>
    <name evidence="2" type="ORF">PHMEG_0004601</name>
</gene>
<dbReference type="EMBL" id="NBNE01000274">
    <property type="protein sequence ID" value="OWZ20926.1"/>
    <property type="molecule type" value="Genomic_DNA"/>
</dbReference>
<keyword evidence="3" id="KW-1185">Reference proteome</keyword>